<comment type="caution">
    <text evidence="4">The sequence shown here is derived from an EMBL/GenBank/DDBJ whole genome shotgun (WGS) entry which is preliminary data.</text>
</comment>
<feature type="region of interest" description="Disordered" evidence="1">
    <location>
        <begin position="94"/>
        <end position="127"/>
    </location>
</feature>
<evidence type="ECO:0000259" key="3">
    <source>
        <dbReference type="Pfam" id="PF13600"/>
    </source>
</evidence>
<name>A0A9P7H5E4_9HYPO</name>
<evidence type="ECO:0000259" key="2">
    <source>
        <dbReference type="Pfam" id="PF13598"/>
    </source>
</evidence>
<dbReference type="PANTHER" id="PTHR31005:SF8">
    <property type="entry name" value="DUF4139 DOMAIN-CONTAINING PROTEIN"/>
    <property type="match status" value="1"/>
</dbReference>
<evidence type="ECO:0000313" key="5">
    <source>
        <dbReference type="Proteomes" id="UP000782241"/>
    </source>
</evidence>
<evidence type="ECO:0000313" key="4">
    <source>
        <dbReference type="EMBL" id="KAG5662856.1"/>
    </source>
</evidence>
<dbReference type="NCBIfam" id="TIGR02231">
    <property type="entry name" value="mucoidy inhibitor MuiA family protein"/>
    <property type="match status" value="1"/>
</dbReference>
<sequence>MMEASPRTYVTDVGHKVEYKIRDLGTRSVTLFPLQAQVTRDIKDVPLKPGINEISIVGLTPTIDKNSITVEGSGSATITGISVEFLPNHELFDEIYPDSDQDDSDSENENEDEDEDSDELPGVPRDPSLYEIKKKLTELNDEQQQAREIVGSADSRIIILDAYSRSMEKKEGVDISKELEIYQKEHAKAFEQRLVGVKRERQITEAINKVLKEQSRLTKLAKKAKIKEQKNKAKIQKAINKKQQQRLRRAEEKRKEKQRLRNERSRCWPKYCYTVQIQLEVNSSYTPASSRRGSVSSEVEFVHRPRSKTADVGETLSCDLVLTYVTEAAFWNPSYDIQLSTVSSTGTLCFDAGLHNTTSETWENCKITLSTSQATSSSLEDAIPVLTPWHLKIANKGEKDSVASRGDAFESKNELQQSASWRNRMPAPPQATFRRNMFGTDGEALGDYQMQLMLLEQQNKKRLMMARQENDNPQGPQNMAMVMMQMRQQQAQQQHAQQQQLTQLGQMQMNQVRTATNNNMPAPPQAHNLPYNTAVMPPQAQAQIQMQQQQQQQQVLQPDNVLEDFDFDKFLHGEGDDATMPDPQPAIEFQESLVEETGFTTTFDLPGLKTLVPKFTVSKQRVARLQFTNVLFSHTIVAKYRPAAYLKAKLKNNSKLTLLRGPASLTLDGSFMGQVKVPRCSPGDTFSLGLGVDSAIKVVYPKPDYQRSTIGMFTKEDSSIYVRAITVHNTRVTAKKPSHMFVLDQIPVPEDDRIRVDLLKPCGLAVDGPRQPAGVPGRETAEDKDWGKATASLKKDGQVSWDVSLNPGKTVKLDLEYSVSMPSGEVAKEC</sequence>
<organism evidence="4 5">
    <name type="scientific">Fusarium avenaceum</name>
    <dbReference type="NCBI Taxonomy" id="40199"/>
    <lineage>
        <taxon>Eukaryota</taxon>
        <taxon>Fungi</taxon>
        <taxon>Dikarya</taxon>
        <taxon>Ascomycota</taxon>
        <taxon>Pezizomycotina</taxon>
        <taxon>Sordariomycetes</taxon>
        <taxon>Hypocreomycetidae</taxon>
        <taxon>Hypocreales</taxon>
        <taxon>Nectriaceae</taxon>
        <taxon>Fusarium</taxon>
        <taxon>Fusarium tricinctum species complex</taxon>
    </lineage>
</organism>
<dbReference type="Proteomes" id="UP000782241">
    <property type="component" value="Unassembled WGS sequence"/>
</dbReference>
<dbReference type="AlphaFoldDB" id="A0A9P7H5E4"/>
<feature type="region of interest" description="Disordered" evidence="1">
    <location>
        <begin position="401"/>
        <end position="429"/>
    </location>
</feature>
<dbReference type="InterPro" id="IPR011935">
    <property type="entry name" value="CHP02231"/>
</dbReference>
<dbReference type="InterPro" id="IPR025554">
    <property type="entry name" value="DUF4140"/>
</dbReference>
<keyword evidence="5" id="KW-1185">Reference proteome</keyword>
<dbReference type="Pfam" id="PF13600">
    <property type="entry name" value="DUF4140"/>
    <property type="match status" value="1"/>
</dbReference>
<evidence type="ECO:0008006" key="6">
    <source>
        <dbReference type="Google" id="ProtNLM"/>
    </source>
</evidence>
<feature type="region of interest" description="Disordered" evidence="1">
    <location>
        <begin position="240"/>
        <end position="259"/>
    </location>
</feature>
<feature type="compositionally biased region" description="Basic and acidic residues" evidence="1">
    <location>
        <begin position="401"/>
        <end position="413"/>
    </location>
</feature>
<reference evidence="4" key="1">
    <citation type="submission" date="2021-04" db="EMBL/GenBank/DDBJ databases">
        <title>Draft genome of Fusarium avenaceum strain F156N33, isolated from an atmospheric sample in Virginia.</title>
        <authorList>
            <person name="Yang S."/>
            <person name="Vinatzer B.A."/>
            <person name="Coleman J."/>
        </authorList>
    </citation>
    <scope>NUCLEOTIDE SEQUENCE</scope>
    <source>
        <strain evidence="4">F156N33</strain>
    </source>
</reference>
<dbReference type="Pfam" id="PF13598">
    <property type="entry name" value="DUF4139"/>
    <property type="match status" value="1"/>
</dbReference>
<accession>A0A9P7H5E4</accession>
<feature type="domain" description="DUF4140" evidence="3">
    <location>
        <begin position="29"/>
        <end position="158"/>
    </location>
</feature>
<dbReference type="EMBL" id="JAGPUO010000005">
    <property type="protein sequence ID" value="KAG5662856.1"/>
    <property type="molecule type" value="Genomic_DNA"/>
</dbReference>
<feature type="compositionally biased region" description="Acidic residues" evidence="1">
    <location>
        <begin position="94"/>
        <end position="119"/>
    </location>
</feature>
<proteinExistence type="predicted"/>
<feature type="compositionally biased region" description="Basic and acidic residues" evidence="1">
    <location>
        <begin position="248"/>
        <end position="259"/>
    </location>
</feature>
<feature type="domain" description="DUF4139" evidence="2">
    <location>
        <begin position="321"/>
        <end position="822"/>
    </location>
</feature>
<dbReference type="InterPro" id="IPR037291">
    <property type="entry name" value="DUF4139"/>
</dbReference>
<protein>
    <recommendedName>
        <fullName evidence="6">DUF4139 domain-containing protein</fullName>
    </recommendedName>
</protein>
<dbReference type="PANTHER" id="PTHR31005">
    <property type="entry name" value="DUF4139 DOMAIN-CONTAINING PROTEIN"/>
    <property type="match status" value="1"/>
</dbReference>
<evidence type="ECO:0000256" key="1">
    <source>
        <dbReference type="SAM" id="MobiDB-lite"/>
    </source>
</evidence>
<gene>
    <name evidence="4" type="ORF">KAF25_005274</name>
</gene>